<protein>
    <recommendedName>
        <fullName evidence="2">PepSY domain-containing protein</fullName>
    </recommendedName>
</protein>
<dbReference type="AlphaFoldDB" id="A0A2R4M279"/>
<feature type="chain" id="PRO_5015358093" description="PepSY domain-containing protein" evidence="1">
    <location>
        <begin position="22"/>
        <end position="82"/>
    </location>
</feature>
<keyword evidence="1" id="KW-0732">Signal</keyword>
<feature type="signal peptide" evidence="1">
    <location>
        <begin position="1"/>
        <end position="21"/>
    </location>
</feature>
<dbReference type="Pfam" id="PF13670">
    <property type="entry name" value="PepSY_2"/>
    <property type="match status" value="1"/>
</dbReference>
<reference evidence="3 4" key="1">
    <citation type="submission" date="2018-03" db="EMBL/GenBank/DDBJ databases">
        <title>The Complete Genome of Celeribacter baekdonensis strain LH4, a Thiosulfate-Oxidizing Alphaproteobacterium Isolated from Gulf of Mexico Continental Slope Sediments.</title>
        <authorList>
            <person name="Flood B.E."/>
            <person name="Bailey J.V."/>
            <person name="Leprich D."/>
        </authorList>
    </citation>
    <scope>NUCLEOTIDE SEQUENCE [LARGE SCALE GENOMIC DNA]</scope>
    <source>
        <strain evidence="3 4">LH4</strain>
    </source>
</reference>
<feature type="domain" description="PepSY" evidence="2">
    <location>
        <begin position="7"/>
        <end position="73"/>
    </location>
</feature>
<dbReference type="KEGG" id="cbak:DA792_08760"/>
<proteinExistence type="predicted"/>
<sequence length="82" mass="8829">MLKNIVSATLLAATLTTGAFAMGAVELTDANKAKITELLTAEGYDVGKIKLEDGYYEAYAKKDGKKLEVLLDGDFTIVKIQD</sequence>
<dbReference type="RefSeq" id="WP_107719612.1">
    <property type="nucleotide sequence ID" value="NZ_CP028475.1"/>
</dbReference>
<evidence type="ECO:0000313" key="4">
    <source>
        <dbReference type="Proteomes" id="UP000241447"/>
    </source>
</evidence>
<dbReference type="InterPro" id="IPR025711">
    <property type="entry name" value="PepSY"/>
</dbReference>
<dbReference type="EMBL" id="CP028475">
    <property type="protein sequence ID" value="AVW91162.1"/>
    <property type="molecule type" value="Genomic_DNA"/>
</dbReference>
<evidence type="ECO:0000259" key="2">
    <source>
        <dbReference type="Pfam" id="PF13670"/>
    </source>
</evidence>
<dbReference type="Proteomes" id="UP000241447">
    <property type="component" value="Chromosome"/>
</dbReference>
<evidence type="ECO:0000313" key="3">
    <source>
        <dbReference type="EMBL" id="AVW91162.1"/>
    </source>
</evidence>
<accession>A0A2R4M279</accession>
<name>A0A2R4M279_9RHOB</name>
<dbReference type="OrthoDB" id="7850927at2"/>
<evidence type="ECO:0000256" key="1">
    <source>
        <dbReference type="SAM" id="SignalP"/>
    </source>
</evidence>
<organism evidence="3 4">
    <name type="scientific">Celeribacter baekdonensis</name>
    <dbReference type="NCBI Taxonomy" id="875171"/>
    <lineage>
        <taxon>Bacteria</taxon>
        <taxon>Pseudomonadati</taxon>
        <taxon>Pseudomonadota</taxon>
        <taxon>Alphaproteobacteria</taxon>
        <taxon>Rhodobacterales</taxon>
        <taxon>Roseobacteraceae</taxon>
        <taxon>Celeribacter</taxon>
    </lineage>
</organism>
<gene>
    <name evidence="3" type="ORF">DA792_08760</name>
</gene>